<feature type="region of interest" description="Disordered" evidence="1">
    <location>
        <begin position="111"/>
        <end position="133"/>
    </location>
</feature>
<sequence>MLGKILRSEANGTRGHLSGLKDALALLRLLAASLAQTKIGRSLGVWIFPSHCEPLKQQALTDNCGIEEVLQKLECGLGVATFDLADKAFFSYTPCNDASLLTMSSRKRHYRNRRRTAQLSSSTREPVPGWVPHKLSHLQQRPANLVKGD</sequence>
<evidence type="ECO:0000256" key="1">
    <source>
        <dbReference type="SAM" id="MobiDB-lite"/>
    </source>
</evidence>
<protein>
    <submittedName>
        <fullName evidence="2">Uncharacterized protein</fullName>
    </submittedName>
</protein>
<accession>A0AAD7NN83</accession>
<organism evidence="2 3">
    <name type="scientific">Mycena metata</name>
    <dbReference type="NCBI Taxonomy" id="1033252"/>
    <lineage>
        <taxon>Eukaryota</taxon>
        <taxon>Fungi</taxon>
        <taxon>Dikarya</taxon>
        <taxon>Basidiomycota</taxon>
        <taxon>Agaricomycotina</taxon>
        <taxon>Agaricomycetes</taxon>
        <taxon>Agaricomycetidae</taxon>
        <taxon>Agaricales</taxon>
        <taxon>Marasmiineae</taxon>
        <taxon>Mycenaceae</taxon>
        <taxon>Mycena</taxon>
    </lineage>
</organism>
<dbReference type="Proteomes" id="UP001215598">
    <property type="component" value="Unassembled WGS sequence"/>
</dbReference>
<reference evidence="2" key="1">
    <citation type="submission" date="2023-03" db="EMBL/GenBank/DDBJ databases">
        <title>Massive genome expansion in bonnet fungi (Mycena s.s.) driven by repeated elements and novel gene families across ecological guilds.</title>
        <authorList>
            <consortium name="Lawrence Berkeley National Laboratory"/>
            <person name="Harder C.B."/>
            <person name="Miyauchi S."/>
            <person name="Viragh M."/>
            <person name="Kuo A."/>
            <person name="Thoen E."/>
            <person name="Andreopoulos B."/>
            <person name="Lu D."/>
            <person name="Skrede I."/>
            <person name="Drula E."/>
            <person name="Henrissat B."/>
            <person name="Morin E."/>
            <person name="Kohler A."/>
            <person name="Barry K."/>
            <person name="LaButti K."/>
            <person name="Morin E."/>
            <person name="Salamov A."/>
            <person name="Lipzen A."/>
            <person name="Mereny Z."/>
            <person name="Hegedus B."/>
            <person name="Baldrian P."/>
            <person name="Stursova M."/>
            <person name="Weitz H."/>
            <person name="Taylor A."/>
            <person name="Grigoriev I.V."/>
            <person name="Nagy L.G."/>
            <person name="Martin F."/>
            <person name="Kauserud H."/>
        </authorList>
    </citation>
    <scope>NUCLEOTIDE SEQUENCE</scope>
    <source>
        <strain evidence="2">CBHHK182m</strain>
    </source>
</reference>
<proteinExistence type="predicted"/>
<dbReference type="EMBL" id="JARKIB010000022">
    <property type="protein sequence ID" value="KAJ7767321.1"/>
    <property type="molecule type" value="Genomic_DNA"/>
</dbReference>
<gene>
    <name evidence="2" type="ORF">B0H16DRAFT_1453649</name>
</gene>
<name>A0AAD7NN83_9AGAR</name>
<dbReference type="AlphaFoldDB" id="A0AAD7NN83"/>
<evidence type="ECO:0000313" key="3">
    <source>
        <dbReference type="Proteomes" id="UP001215598"/>
    </source>
</evidence>
<evidence type="ECO:0000313" key="2">
    <source>
        <dbReference type="EMBL" id="KAJ7767321.1"/>
    </source>
</evidence>
<keyword evidence="3" id="KW-1185">Reference proteome</keyword>
<comment type="caution">
    <text evidence="2">The sequence shown here is derived from an EMBL/GenBank/DDBJ whole genome shotgun (WGS) entry which is preliminary data.</text>
</comment>